<dbReference type="GO" id="GO:0006367">
    <property type="term" value="P:transcription initiation at RNA polymerase II promoter"/>
    <property type="evidence" value="ECO:0007669"/>
    <property type="project" value="TreeGrafter"/>
</dbReference>
<dbReference type="PRINTS" id="PR00685">
    <property type="entry name" value="TIFACTORIIB"/>
</dbReference>
<evidence type="ECO:0000256" key="11">
    <source>
        <dbReference type="ARBA" id="ARBA00031706"/>
    </source>
</evidence>
<dbReference type="AlphaFoldDB" id="A0A899G3I2"/>
<evidence type="ECO:0000259" key="13">
    <source>
        <dbReference type="PROSITE" id="PS51134"/>
    </source>
</evidence>
<sequence length="338" mass="36757">MQLASANLYTTNPGAINLNLRIICSDCKEDPPNLVEEYSSGDTVCGSCGLVLGDRIVDTRSEWRTFANDEGGDSQSRVGMSANPLLNGSQLDTIISTQDGGHGLSKTQVRSVTQKGDKNLVSAYREISVMCDAIHLPKSISDIAKQVFKKVDDSKALKGRSNESIISACIFIACRQGKAPRTFKEICALTNVPKKEIGRVFKSLQKMLTDDNFLSSNAGQGDDSYISSSTSPKDLMIRFCNRLSLPTSVQIAASELANRASAEGTLAGRSPISIAASGIYMASHLFQHPKLPREIAEVVGVSDSTIRNAYKSLYLERKKLIDPKWLNGKHMDLILPRP</sequence>
<evidence type="ECO:0000256" key="1">
    <source>
        <dbReference type="ARBA" id="ARBA00004123"/>
    </source>
</evidence>
<feature type="domain" description="TFIIB-type" evidence="13">
    <location>
        <begin position="20"/>
        <end position="53"/>
    </location>
</feature>
<keyword evidence="7" id="KW-0862">Zinc</keyword>
<evidence type="ECO:0000256" key="4">
    <source>
        <dbReference type="ARBA" id="ARBA00022723"/>
    </source>
</evidence>
<dbReference type="SMART" id="SM00385">
    <property type="entry name" value="CYCLIN"/>
    <property type="match status" value="2"/>
</dbReference>
<accession>A0A899G3I2</accession>
<evidence type="ECO:0000313" key="14">
    <source>
        <dbReference type="EMBL" id="QSL66682.1"/>
    </source>
</evidence>
<dbReference type="GO" id="GO:0008270">
    <property type="term" value="F:zinc ion binding"/>
    <property type="evidence" value="ECO:0007669"/>
    <property type="project" value="UniProtKB-KW"/>
</dbReference>
<evidence type="ECO:0000256" key="8">
    <source>
        <dbReference type="ARBA" id="ARBA00023015"/>
    </source>
</evidence>
<dbReference type="PROSITE" id="PS51134">
    <property type="entry name" value="ZF_TFIIB"/>
    <property type="match status" value="1"/>
</dbReference>
<dbReference type="PANTHER" id="PTHR11618">
    <property type="entry name" value="TRANSCRIPTION INITIATION FACTOR IIB-RELATED"/>
    <property type="match status" value="1"/>
</dbReference>
<evidence type="ECO:0000256" key="6">
    <source>
        <dbReference type="ARBA" id="ARBA00022771"/>
    </source>
</evidence>
<dbReference type="FunFam" id="1.10.472.10:FF:000008">
    <property type="entry name" value="Transcription initiation factor IIB"/>
    <property type="match status" value="1"/>
</dbReference>
<evidence type="ECO:0000256" key="5">
    <source>
        <dbReference type="ARBA" id="ARBA00022737"/>
    </source>
</evidence>
<protein>
    <recommendedName>
        <fullName evidence="3">Transcription initiation factor IIB</fullName>
    </recommendedName>
    <alternativeName>
        <fullName evidence="11">General transcription factor TFIIB</fullName>
    </alternativeName>
</protein>
<dbReference type="Gene3D" id="2.20.25.10">
    <property type="match status" value="1"/>
</dbReference>
<keyword evidence="10" id="KW-0539">Nucleus</keyword>
<evidence type="ECO:0000256" key="3">
    <source>
        <dbReference type="ARBA" id="ARBA00013932"/>
    </source>
</evidence>
<dbReference type="InterPro" id="IPR013763">
    <property type="entry name" value="Cyclin-like_dom"/>
</dbReference>
<dbReference type="OrthoDB" id="25790at2759"/>
<dbReference type="InterPro" id="IPR000812">
    <property type="entry name" value="TFIIB"/>
</dbReference>
<dbReference type="SUPFAM" id="SSF57783">
    <property type="entry name" value="Zinc beta-ribbon"/>
    <property type="match status" value="1"/>
</dbReference>
<keyword evidence="6 12" id="KW-0863">Zinc-finger</keyword>
<dbReference type="EMBL" id="CP054544">
    <property type="protein sequence ID" value="QSL66682.1"/>
    <property type="molecule type" value="Genomic_DNA"/>
</dbReference>
<evidence type="ECO:0000256" key="2">
    <source>
        <dbReference type="ARBA" id="ARBA00010857"/>
    </source>
</evidence>
<keyword evidence="9" id="KW-0804">Transcription</keyword>
<evidence type="ECO:0000256" key="7">
    <source>
        <dbReference type="ARBA" id="ARBA00022833"/>
    </source>
</evidence>
<proteinExistence type="inferred from homology"/>
<evidence type="ECO:0000313" key="15">
    <source>
        <dbReference type="Proteomes" id="UP000663699"/>
    </source>
</evidence>
<evidence type="ECO:0000256" key="10">
    <source>
        <dbReference type="ARBA" id="ARBA00023242"/>
    </source>
</evidence>
<gene>
    <name evidence="14" type="ORF">MERGE_001066</name>
</gene>
<dbReference type="Proteomes" id="UP000663699">
    <property type="component" value="Chromosome 13"/>
</dbReference>
<dbReference type="GO" id="GO:0005634">
    <property type="term" value="C:nucleus"/>
    <property type="evidence" value="ECO:0007669"/>
    <property type="project" value="UniProtKB-SubCell"/>
</dbReference>
<dbReference type="InterPro" id="IPR023486">
    <property type="entry name" value="TFIIB_CS"/>
</dbReference>
<dbReference type="Pfam" id="PF08271">
    <property type="entry name" value="Zn_Ribbon_TF"/>
    <property type="match status" value="1"/>
</dbReference>
<dbReference type="InterPro" id="IPR013150">
    <property type="entry name" value="TFIIB_cyclin"/>
</dbReference>
<dbReference type="CDD" id="cd20551">
    <property type="entry name" value="CYCLIN_TFIIB_rpt1"/>
    <property type="match status" value="1"/>
</dbReference>
<comment type="subcellular location">
    <subcellularLocation>
        <location evidence="1">Nucleus</location>
    </subcellularLocation>
</comment>
<dbReference type="Pfam" id="PF00382">
    <property type="entry name" value="TFIIB"/>
    <property type="match status" value="2"/>
</dbReference>
<keyword evidence="4" id="KW-0479">Metal-binding</keyword>
<dbReference type="PANTHER" id="PTHR11618:SF13">
    <property type="entry name" value="TRANSCRIPTION INITIATION FACTOR IIB"/>
    <property type="match status" value="1"/>
</dbReference>
<name>A0A899G3I2_9ASCO</name>
<dbReference type="GO" id="GO:0016251">
    <property type="term" value="F:RNA polymerase II general transcription initiation factor activity"/>
    <property type="evidence" value="ECO:0007669"/>
    <property type="project" value="TreeGrafter"/>
</dbReference>
<dbReference type="GO" id="GO:0070897">
    <property type="term" value="P:transcription preinitiation complex assembly"/>
    <property type="evidence" value="ECO:0007669"/>
    <property type="project" value="InterPro"/>
</dbReference>
<evidence type="ECO:0000256" key="12">
    <source>
        <dbReference type="PROSITE-ProRule" id="PRU00469"/>
    </source>
</evidence>
<dbReference type="InterPro" id="IPR013137">
    <property type="entry name" value="Znf_TFIIB"/>
</dbReference>
<dbReference type="InterPro" id="IPR036915">
    <property type="entry name" value="Cyclin-like_sf"/>
</dbReference>
<keyword evidence="15" id="KW-1185">Reference proteome</keyword>
<organism evidence="14 15">
    <name type="scientific">Pneumocystis wakefieldiae</name>
    <dbReference type="NCBI Taxonomy" id="38082"/>
    <lineage>
        <taxon>Eukaryota</taxon>
        <taxon>Fungi</taxon>
        <taxon>Dikarya</taxon>
        <taxon>Ascomycota</taxon>
        <taxon>Taphrinomycotina</taxon>
        <taxon>Pneumocystomycetes</taxon>
        <taxon>Pneumocystaceae</taxon>
        <taxon>Pneumocystis</taxon>
    </lineage>
</organism>
<evidence type="ECO:0000256" key="9">
    <source>
        <dbReference type="ARBA" id="ARBA00023163"/>
    </source>
</evidence>
<dbReference type="SUPFAM" id="SSF47954">
    <property type="entry name" value="Cyclin-like"/>
    <property type="match status" value="2"/>
</dbReference>
<dbReference type="GO" id="GO:0097550">
    <property type="term" value="C:transcription preinitiation complex"/>
    <property type="evidence" value="ECO:0007669"/>
    <property type="project" value="TreeGrafter"/>
</dbReference>
<keyword evidence="5" id="KW-0677">Repeat</keyword>
<dbReference type="CDD" id="cd20552">
    <property type="entry name" value="CYCLIN_TFIIB_rpt2"/>
    <property type="match status" value="1"/>
</dbReference>
<dbReference type="Gene3D" id="1.10.472.10">
    <property type="entry name" value="Cyclin-like"/>
    <property type="match status" value="2"/>
</dbReference>
<reference evidence="14" key="1">
    <citation type="submission" date="2020-06" db="EMBL/GenBank/DDBJ databases">
        <title>Genomes of multiple members of Pneumocystis genus reveal paths to human pathogen Pneumocystis jirovecii.</title>
        <authorList>
            <person name="Cisse O.H."/>
            <person name="Ma L."/>
            <person name="Dekker J."/>
            <person name="Khil P."/>
            <person name="Jo J."/>
            <person name="Brenchley J."/>
            <person name="Blair R."/>
            <person name="Pahar B."/>
            <person name="Chabe M."/>
            <person name="Van Rompay K.A."/>
            <person name="Keesler R."/>
            <person name="Sukura A."/>
            <person name="Hirsch V."/>
            <person name="Kutty G."/>
            <person name="Liu Y."/>
            <person name="Peng L."/>
            <person name="Chen J."/>
            <person name="Song J."/>
            <person name="Weissenbacher-Lang C."/>
            <person name="Xu J."/>
            <person name="Upham N.S."/>
            <person name="Stajich J.E."/>
            <person name="Cuomo C.A."/>
            <person name="Cushion M.T."/>
            <person name="Kovacs J.A."/>
        </authorList>
    </citation>
    <scope>NUCLEOTIDE SEQUENCE</scope>
    <source>
        <strain evidence="14">2A</strain>
    </source>
</reference>
<dbReference type="GO" id="GO:0017025">
    <property type="term" value="F:TBP-class protein binding"/>
    <property type="evidence" value="ECO:0007669"/>
    <property type="project" value="InterPro"/>
</dbReference>
<dbReference type="PROSITE" id="PS00782">
    <property type="entry name" value="TFIIB"/>
    <property type="match status" value="1"/>
</dbReference>
<dbReference type="FunFam" id="2.20.25.10:FF:000036">
    <property type="entry name" value="Transcription initiation factor IIB"/>
    <property type="match status" value="1"/>
</dbReference>
<comment type="similarity">
    <text evidence="2">Belongs to the TFIIB family.</text>
</comment>
<dbReference type="FunFam" id="1.10.472.10:FF:000019">
    <property type="entry name" value="transcription initiation factor IIB"/>
    <property type="match status" value="1"/>
</dbReference>
<keyword evidence="8" id="KW-0805">Transcription regulation</keyword>